<keyword evidence="10 14" id="KW-0560">Oxidoreductase</keyword>
<dbReference type="FunFam" id="1.10.630.10:FF:000238">
    <property type="entry name" value="Cytochrome P450 2A6"/>
    <property type="match status" value="1"/>
</dbReference>
<evidence type="ECO:0000256" key="6">
    <source>
        <dbReference type="ARBA" id="ARBA00022617"/>
    </source>
</evidence>
<evidence type="ECO:0000256" key="8">
    <source>
        <dbReference type="ARBA" id="ARBA00022824"/>
    </source>
</evidence>
<evidence type="ECO:0000256" key="7">
    <source>
        <dbReference type="ARBA" id="ARBA00022723"/>
    </source>
</evidence>
<evidence type="ECO:0000256" key="2">
    <source>
        <dbReference type="ARBA" id="ARBA00003690"/>
    </source>
</evidence>
<dbReference type="Pfam" id="PF00067">
    <property type="entry name" value="p450"/>
    <property type="match status" value="1"/>
</dbReference>
<organism evidence="15 16">
    <name type="scientific">Allacma fusca</name>
    <dbReference type="NCBI Taxonomy" id="39272"/>
    <lineage>
        <taxon>Eukaryota</taxon>
        <taxon>Metazoa</taxon>
        <taxon>Ecdysozoa</taxon>
        <taxon>Arthropoda</taxon>
        <taxon>Hexapoda</taxon>
        <taxon>Collembola</taxon>
        <taxon>Symphypleona</taxon>
        <taxon>Sminthuridae</taxon>
        <taxon>Allacma</taxon>
    </lineage>
</organism>
<comment type="similarity">
    <text evidence="5 14">Belongs to the cytochrome P450 family.</text>
</comment>
<evidence type="ECO:0000256" key="1">
    <source>
        <dbReference type="ARBA" id="ARBA00001971"/>
    </source>
</evidence>
<comment type="function">
    <text evidence="2">May be involved in the metabolism of insect hormones and in the breakdown of synthetic insecticides.</text>
</comment>
<dbReference type="InterPro" id="IPR001128">
    <property type="entry name" value="Cyt_P450"/>
</dbReference>
<dbReference type="OrthoDB" id="1055148at2759"/>
<keyword evidence="8" id="KW-0256">Endoplasmic reticulum</keyword>
<evidence type="ECO:0000256" key="11">
    <source>
        <dbReference type="ARBA" id="ARBA00023004"/>
    </source>
</evidence>
<dbReference type="GO" id="GO:0006805">
    <property type="term" value="P:xenobiotic metabolic process"/>
    <property type="evidence" value="ECO:0007669"/>
    <property type="project" value="TreeGrafter"/>
</dbReference>
<name>A0A8J2NZM3_9HEXA</name>
<evidence type="ECO:0000256" key="12">
    <source>
        <dbReference type="ARBA" id="ARBA00023033"/>
    </source>
</evidence>
<evidence type="ECO:0000256" key="9">
    <source>
        <dbReference type="ARBA" id="ARBA00022848"/>
    </source>
</evidence>
<dbReference type="GO" id="GO:0020037">
    <property type="term" value="F:heme binding"/>
    <property type="evidence" value="ECO:0007669"/>
    <property type="project" value="InterPro"/>
</dbReference>
<dbReference type="GO" id="GO:0006082">
    <property type="term" value="P:organic acid metabolic process"/>
    <property type="evidence" value="ECO:0007669"/>
    <property type="project" value="TreeGrafter"/>
</dbReference>
<keyword evidence="7 14" id="KW-0479">Metal-binding</keyword>
<proteinExistence type="inferred from homology"/>
<keyword evidence="9" id="KW-0492">Microsome</keyword>
<dbReference type="GO" id="GO:0005789">
    <property type="term" value="C:endoplasmic reticulum membrane"/>
    <property type="evidence" value="ECO:0007669"/>
    <property type="project" value="UniProtKB-SubCell"/>
</dbReference>
<evidence type="ECO:0000256" key="3">
    <source>
        <dbReference type="ARBA" id="ARBA00004174"/>
    </source>
</evidence>
<dbReference type="InterPro" id="IPR050182">
    <property type="entry name" value="Cytochrome_P450_fam2"/>
</dbReference>
<keyword evidence="13" id="KW-0472">Membrane</keyword>
<dbReference type="GO" id="GO:0016712">
    <property type="term" value="F:oxidoreductase activity, acting on paired donors, with incorporation or reduction of molecular oxygen, reduced flavin or flavoprotein as one donor, and incorporation of one atom of oxygen"/>
    <property type="evidence" value="ECO:0007669"/>
    <property type="project" value="TreeGrafter"/>
</dbReference>
<sequence>AVALNDVKSVKEAFKIIQTNDRPPLKQFKDGTQDRGLAFVDYFKGEQKQFMMKSLKTFSENGHHLEAQLNEEISQFFEALLIHPDTPVLIPSVFTKTILNSIWNIVMGYTFSKDDPQMKILCDLVQRVTAIPGVLGAIGMWIPWLSNLLPNFTGVTSWVSSYRDLSNFVKLKAEERAGTQIRGHPRDITDAFIDLVEETEEPTSTFFPSNNFFSHSMADMLIASMDTTTTSLEWIILYLARHQDVQKRLVEEIAEVVTRSRLPTLSDRPSMPYTEAVISEVLRISAVVPMSLPHYTYADAEISGYFIPKDTLLIQNTWGIQHDPEVWDEPEEFRPERFLNENGRYKKNENLVVFGIGKRYCIGEFVARDQLFIFVTRIFQRFSIKYSGKPPSTHGNHGLVSRPEPFHIIFTEIL</sequence>
<evidence type="ECO:0000313" key="16">
    <source>
        <dbReference type="Proteomes" id="UP000708208"/>
    </source>
</evidence>
<dbReference type="AlphaFoldDB" id="A0A8J2NZM3"/>
<keyword evidence="16" id="KW-1185">Reference proteome</keyword>
<keyword evidence="11 14" id="KW-0408">Iron</keyword>
<evidence type="ECO:0000313" key="15">
    <source>
        <dbReference type="EMBL" id="CAG7725253.1"/>
    </source>
</evidence>
<comment type="caution">
    <text evidence="15">The sequence shown here is derived from an EMBL/GenBank/DDBJ whole genome shotgun (WGS) entry which is preliminary data.</text>
</comment>
<evidence type="ECO:0008006" key="17">
    <source>
        <dbReference type="Google" id="ProtNLM"/>
    </source>
</evidence>
<gene>
    <name evidence="15" type="ORF">AFUS01_LOCUS14219</name>
</gene>
<comment type="subcellular location">
    <subcellularLocation>
        <location evidence="4">Endoplasmic reticulum membrane</location>
        <topology evidence="4">Peripheral membrane protein</topology>
    </subcellularLocation>
    <subcellularLocation>
        <location evidence="3">Microsome membrane</location>
        <topology evidence="3">Peripheral membrane protein</topology>
    </subcellularLocation>
</comment>
<evidence type="ECO:0000256" key="14">
    <source>
        <dbReference type="RuleBase" id="RU000461"/>
    </source>
</evidence>
<feature type="non-terminal residue" evidence="15">
    <location>
        <position position="1"/>
    </location>
</feature>
<dbReference type="PROSITE" id="PS00086">
    <property type="entry name" value="CYTOCHROME_P450"/>
    <property type="match status" value="1"/>
</dbReference>
<dbReference type="GO" id="GO:0008395">
    <property type="term" value="F:steroid hydroxylase activity"/>
    <property type="evidence" value="ECO:0007669"/>
    <property type="project" value="TreeGrafter"/>
</dbReference>
<evidence type="ECO:0000256" key="5">
    <source>
        <dbReference type="ARBA" id="ARBA00010617"/>
    </source>
</evidence>
<dbReference type="Proteomes" id="UP000708208">
    <property type="component" value="Unassembled WGS sequence"/>
</dbReference>
<accession>A0A8J2NZM3</accession>
<dbReference type="PANTHER" id="PTHR24300:SF403">
    <property type="entry name" value="CYTOCHROME P450 306A1"/>
    <property type="match status" value="1"/>
</dbReference>
<keyword evidence="6 14" id="KW-0349">Heme</keyword>
<comment type="cofactor">
    <cofactor evidence="1">
        <name>heme</name>
        <dbReference type="ChEBI" id="CHEBI:30413"/>
    </cofactor>
</comment>
<dbReference type="EMBL" id="CAJVCH010119358">
    <property type="protein sequence ID" value="CAG7725253.1"/>
    <property type="molecule type" value="Genomic_DNA"/>
</dbReference>
<dbReference type="GO" id="GO:0005506">
    <property type="term" value="F:iron ion binding"/>
    <property type="evidence" value="ECO:0007669"/>
    <property type="project" value="InterPro"/>
</dbReference>
<protein>
    <recommendedName>
        <fullName evidence="17">Cytochrome P450</fullName>
    </recommendedName>
</protein>
<evidence type="ECO:0000256" key="10">
    <source>
        <dbReference type="ARBA" id="ARBA00023002"/>
    </source>
</evidence>
<dbReference type="PANTHER" id="PTHR24300">
    <property type="entry name" value="CYTOCHROME P450 508A4-RELATED"/>
    <property type="match status" value="1"/>
</dbReference>
<evidence type="ECO:0000256" key="4">
    <source>
        <dbReference type="ARBA" id="ARBA00004406"/>
    </source>
</evidence>
<keyword evidence="12 14" id="KW-0503">Monooxygenase</keyword>
<evidence type="ECO:0000256" key="13">
    <source>
        <dbReference type="ARBA" id="ARBA00023136"/>
    </source>
</evidence>
<dbReference type="InterPro" id="IPR017972">
    <property type="entry name" value="Cyt_P450_CS"/>
</dbReference>
<reference evidence="15" key="1">
    <citation type="submission" date="2021-06" db="EMBL/GenBank/DDBJ databases">
        <authorList>
            <person name="Hodson N. C."/>
            <person name="Mongue J. A."/>
            <person name="Jaron S. K."/>
        </authorList>
    </citation>
    <scope>NUCLEOTIDE SEQUENCE</scope>
</reference>